<evidence type="ECO:0000313" key="2">
    <source>
        <dbReference type="Proteomes" id="UP000015106"/>
    </source>
</evidence>
<organism evidence="1 2">
    <name type="scientific">Triticum urartu</name>
    <name type="common">Red wild einkorn</name>
    <name type="synonym">Crithodium urartu</name>
    <dbReference type="NCBI Taxonomy" id="4572"/>
    <lineage>
        <taxon>Eukaryota</taxon>
        <taxon>Viridiplantae</taxon>
        <taxon>Streptophyta</taxon>
        <taxon>Embryophyta</taxon>
        <taxon>Tracheophyta</taxon>
        <taxon>Spermatophyta</taxon>
        <taxon>Magnoliopsida</taxon>
        <taxon>Liliopsida</taxon>
        <taxon>Poales</taxon>
        <taxon>Poaceae</taxon>
        <taxon>BOP clade</taxon>
        <taxon>Pooideae</taxon>
        <taxon>Triticodae</taxon>
        <taxon>Triticeae</taxon>
        <taxon>Triticinae</taxon>
        <taxon>Triticum</taxon>
    </lineage>
</organism>
<dbReference type="AlphaFoldDB" id="A0A8R7R7U8"/>
<evidence type="ECO:0008006" key="3">
    <source>
        <dbReference type="Google" id="ProtNLM"/>
    </source>
</evidence>
<proteinExistence type="predicted"/>
<reference evidence="1" key="2">
    <citation type="submission" date="2018-03" db="EMBL/GenBank/DDBJ databases">
        <title>The Triticum urartu genome reveals the dynamic nature of wheat genome evolution.</title>
        <authorList>
            <person name="Ling H."/>
            <person name="Ma B."/>
            <person name="Shi X."/>
            <person name="Liu H."/>
            <person name="Dong L."/>
            <person name="Sun H."/>
            <person name="Cao Y."/>
            <person name="Gao Q."/>
            <person name="Zheng S."/>
            <person name="Li Y."/>
            <person name="Yu Y."/>
            <person name="Du H."/>
            <person name="Qi M."/>
            <person name="Li Y."/>
            <person name="Yu H."/>
            <person name="Cui Y."/>
            <person name="Wang N."/>
            <person name="Chen C."/>
            <person name="Wu H."/>
            <person name="Zhao Y."/>
            <person name="Zhang J."/>
            <person name="Li Y."/>
            <person name="Zhou W."/>
            <person name="Zhang B."/>
            <person name="Hu W."/>
            <person name="Eijk M."/>
            <person name="Tang J."/>
            <person name="Witsenboer H."/>
            <person name="Zhao S."/>
            <person name="Li Z."/>
            <person name="Zhang A."/>
            <person name="Wang D."/>
            <person name="Liang C."/>
        </authorList>
    </citation>
    <scope>NUCLEOTIDE SEQUENCE [LARGE SCALE GENOMIC DNA]</scope>
    <source>
        <strain evidence="1">cv. G1812</strain>
    </source>
</reference>
<dbReference type="Proteomes" id="UP000015106">
    <property type="component" value="Chromosome 7"/>
</dbReference>
<keyword evidence="2" id="KW-1185">Reference proteome</keyword>
<evidence type="ECO:0000313" key="1">
    <source>
        <dbReference type="EnsemblPlants" id="TuG1812G0700005274.01.T01"/>
    </source>
</evidence>
<accession>A0A8R7R7U8</accession>
<dbReference type="EnsemblPlants" id="TuG1812G0700005274.01.T01">
    <property type="protein sequence ID" value="TuG1812G0700005274.01.T01"/>
    <property type="gene ID" value="TuG1812G0700005274.01"/>
</dbReference>
<sequence length="61" mass="7148">WGLGPKSYFTTRSVYAFLERHIVGCNYNWIWRASIPLKIQIFMWQLSQNAKCSFCAAKETS</sequence>
<reference evidence="2" key="1">
    <citation type="journal article" date="2013" name="Nature">
        <title>Draft genome of the wheat A-genome progenitor Triticum urartu.</title>
        <authorList>
            <person name="Ling H.Q."/>
            <person name="Zhao S."/>
            <person name="Liu D."/>
            <person name="Wang J."/>
            <person name="Sun H."/>
            <person name="Zhang C."/>
            <person name="Fan H."/>
            <person name="Li D."/>
            <person name="Dong L."/>
            <person name="Tao Y."/>
            <person name="Gao C."/>
            <person name="Wu H."/>
            <person name="Li Y."/>
            <person name="Cui Y."/>
            <person name="Guo X."/>
            <person name="Zheng S."/>
            <person name="Wang B."/>
            <person name="Yu K."/>
            <person name="Liang Q."/>
            <person name="Yang W."/>
            <person name="Lou X."/>
            <person name="Chen J."/>
            <person name="Feng M."/>
            <person name="Jian J."/>
            <person name="Zhang X."/>
            <person name="Luo G."/>
            <person name="Jiang Y."/>
            <person name="Liu J."/>
            <person name="Wang Z."/>
            <person name="Sha Y."/>
            <person name="Zhang B."/>
            <person name="Wu H."/>
            <person name="Tang D."/>
            <person name="Shen Q."/>
            <person name="Xue P."/>
            <person name="Zou S."/>
            <person name="Wang X."/>
            <person name="Liu X."/>
            <person name="Wang F."/>
            <person name="Yang Y."/>
            <person name="An X."/>
            <person name="Dong Z."/>
            <person name="Zhang K."/>
            <person name="Zhang X."/>
            <person name="Luo M.C."/>
            <person name="Dvorak J."/>
            <person name="Tong Y."/>
            <person name="Wang J."/>
            <person name="Yang H."/>
            <person name="Li Z."/>
            <person name="Wang D."/>
            <person name="Zhang A."/>
            <person name="Wang J."/>
        </authorList>
    </citation>
    <scope>NUCLEOTIDE SEQUENCE</scope>
    <source>
        <strain evidence="2">cv. G1812</strain>
    </source>
</reference>
<name>A0A8R7R7U8_TRIUA</name>
<dbReference type="Gramene" id="TuG1812G0700005274.01.T01">
    <property type="protein sequence ID" value="TuG1812G0700005274.01.T01"/>
    <property type="gene ID" value="TuG1812G0700005274.01"/>
</dbReference>
<reference evidence="1" key="3">
    <citation type="submission" date="2022-06" db="UniProtKB">
        <authorList>
            <consortium name="EnsemblPlants"/>
        </authorList>
    </citation>
    <scope>IDENTIFICATION</scope>
</reference>
<protein>
    <recommendedName>
        <fullName evidence="3">Reverse transcriptase zinc-binding domain-containing protein</fullName>
    </recommendedName>
</protein>